<dbReference type="Pfam" id="PF12872">
    <property type="entry name" value="OST-HTH"/>
    <property type="match status" value="4"/>
</dbReference>
<feature type="domain" description="HTH OST-type" evidence="2">
    <location>
        <begin position="350"/>
        <end position="424"/>
    </location>
</feature>
<dbReference type="InterPro" id="IPR025605">
    <property type="entry name" value="OST-HTH/LOTUS_dom"/>
</dbReference>
<feature type="region of interest" description="Disordered" evidence="1">
    <location>
        <begin position="659"/>
        <end position="687"/>
    </location>
</feature>
<feature type="domain" description="HTH OST-type" evidence="2">
    <location>
        <begin position="96"/>
        <end position="168"/>
    </location>
</feature>
<dbReference type="EMBL" id="QDEB01078535">
    <property type="protein sequence ID" value="RZC34606.1"/>
    <property type="molecule type" value="Genomic_DNA"/>
</dbReference>
<dbReference type="Gene3D" id="3.30.420.610">
    <property type="entry name" value="LOTUS domain-like"/>
    <property type="match status" value="4"/>
</dbReference>
<protein>
    <submittedName>
        <fullName evidence="3">Meiosis arrest female protein 1</fullName>
    </submittedName>
</protein>
<dbReference type="OrthoDB" id="549353at2759"/>
<gene>
    <name evidence="3" type="ORF">BDFB_009038</name>
</gene>
<dbReference type="InterPro" id="IPR041966">
    <property type="entry name" value="LOTUS-like"/>
</dbReference>
<dbReference type="InterPro" id="IPR045602">
    <property type="entry name" value="MARF1_LOTUS"/>
</dbReference>
<feature type="compositionally biased region" description="Pro residues" evidence="1">
    <location>
        <begin position="678"/>
        <end position="687"/>
    </location>
</feature>
<dbReference type="PROSITE" id="PS51644">
    <property type="entry name" value="HTH_OST"/>
    <property type="match status" value="5"/>
</dbReference>
<keyword evidence="4" id="KW-1185">Reference proteome</keyword>
<proteinExistence type="predicted"/>
<dbReference type="AlphaFoldDB" id="A0A482VPG2"/>
<evidence type="ECO:0000313" key="4">
    <source>
        <dbReference type="Proteomes" id="UP000292052"/>
    </source>
</evidence>
<dbReference type="Pfam" id="PF19687">
    <property type="entry name" value="MARF1_LOTUS"/>
    <property type="match status" value="1"/>
</dbReference>
<comment type="caution">
    <text evidence="3">The sequence shown here is derived from an EMBL/GenBank/DDBJ whole genome shotgun (WGS) entry which is preliminary data.</text>
</comment>
<accession>A0A482VPG2</accession>
<feature type="non-terminal residue" evidence="3">
    <location>
        <position position="687"/>
    </location>
</feature>
<dbReference type="CDD" id="cd08824">
    <property type="entry name" value="LOTUS"/>
    <property type="match status" value="1"/>
</dbReference>
<dbReference type="Proteomes" id="UP000292052">
    <property type="component" value="Unassembled WGS sequence"/>
</dbReference>
<feature type="domain" description="HTH OST-type" evidence="2">
    <location>
        <begin position="427"/>
        <end position="501"/>
    </location>
</feature>
<evidence type="ECO:0000259" key="2">
    <source>
        <dbReference type="PROSITE" id="PS51644"/>
    </source>
</evidence>
<reference evidence="3 4" key="1">
    <citation type="submission" date="2017-03" db="EMBL/GenBank/DDBJ databases">
        <title>Genome of the blue death feigning beetle - Asbolus verrucosus.</title>
        <authorList>
            <person name="Rider S.D."/>
        </authorList>
    </citation>
    <scope>NUCLEOTIDE SEQUENCE [LARGE SCALE GENOMIC DNA]</scope>
    <source>
        <strain evidence="3">Butters</strain>
        <tissue evidence="3">Head and leg muscle</tissue>
    </source>
</reference>
<feature type="domain" description="HTH OST-type" evidence="2">
    <location>
        <begin position="190"/>
        <end position="265"/>
    </location>
</feature>
<feature type="domain" description="HTH OST-type" evidence="2">
    <location>
        <begin position="266"/>
        <end position="341"/>
    </location>
</feature>
<feature type="non-terminal residue" evidence="3">
    <location>
        <position position="1"/>
    </location>
</feature>
<evidence type="ECO:0000256" key="1">
    <source>
        <dbReference type="SAM" id="MobiDB-lite"/>
    </source>
</evidence>
<evidence type="ECO:0000313" key="3">
    <source>
        <dbReference type="EMBL" id="RZC34606.1"/>
    </source>
</evidence>
<organism evidence="3 4">
    <name type="scientific">Asbolus verrucosus</name>
    <name type="common">Desert ironclad beetle</name>
    <dbReference type="NCBI Taxonomy" id="1661398"/>
    <lineage>
        <taxon>Eukaryota</taxon>
        <taxon>Metazoa</taxon>
        <taxon>Ecdysozoa</taxon>
        <taxon>Arthropoda</taxon>
        <taxon>Hexapoda</taxon>
        <taxon>Insecta</taxon>
        <taxon>Pterygota</taxon>
        <taxon>Neoptera</taxon>
        <taxon>Endopterygota</taxon>
        <taxon>Coleoptera</taxon>
        <taxon>Polyphaga</taxon>
        <taxon>Cucujiformia</taxon>
        <taxon>Tenebrionidae</taxon>
        <taxon>Pimeliinae</taxon>
        <taxon>Asbolus</taxon>
    </lineage>
</organism>
<sequence>EVPDNHMPLFKFIELLESRYHCTASVSDVNKLKDICKITDNLGSRIISFTQEIKSSPPPNLSKTLVPYCTIHCANGLPNLGWCELNTIQSLNVMMSLKIFSAKLNGLLNLHLGSMPLLTFQACYEQEYHEPLPVDFNGVPLEHLISCVPNVEIRSTGPNKNIKIVKREAKSAEFDEEAVLKSVPPSLAPNISLLCRELVDLLKTTDKCQLLLSKFIPAYHHHFGRQCHVADYGYTKLIDLFEAVSHVVQIMGDGTRKVITLTHQAQMRRFTSDLLRILKVQPAKQITFTDFPGAFEKVMNKPFNPVDYGLCTFQDLLEEVPENIVVISQSEDNVVIAVPKREQTAKEIMRTKQFAMEVIDILRHSPNCTMLFNKFVPAYHHHFGHQCRVSDYGFTKLIELFEAIPDVVKIQELAEGERTVSLTLNQSLKILGNQVASLMKNSATNSIPLDELPRIYLKECGYPLKPQVYECETVSEVVDKINDYVQVVETGTGALIVSVDSDFLSTAKIRTWALLLKPPYCKDFNTFKYEYQSRYNSDISLNDSKRLRNVVSLSSVNDANYIALTDLYVLAAQLYHVLYINGGSVLFNNLERLYSQSLGKNIKLSDYNINSVDELYEQFEFLFFICGYKKSVLALNRNLAEHQVALPVQIYNSNHVSKKWPPPPIHKAVPGTVKKVSPPKPDTPPTP</sequence>
<name>A0A482VPG2_ASBVE</name>
<dbReference type="STRING" id="1661398.A0A482VPG2"/>